<evidence type="ECO:0000256" key="2">
    <source>
        <dbReference type="SAM" id="SignalP"/>
    </source>
</evidence>
<sequence>MAALTVVGVLASVLQSATPSNAEAPMSAPTPAAVSPTPDPILGTESPRPYSPVERPESELHKKLAARKPDFGDDDKISKAWSRGEIGVDEYVRNTILRIADPSRLPKRFKSDAKTTHEDRLTLTYALSLVDKTSAETQAWVRSLDVRPGESRGSSKSASPWVDCATPYIQFLSWFTCKRSFSMNHEFDIYYNIDGFSMNPDYNIPIDGLPNTDVSPANGVPDAIDKIEASLRVAWAQYQSMGYRLPGTTTEIYVGFDANNNPGVTFPFGDILGGDSKVVIFLPVDPAEFEDNQGTTLRDEGWYTYLIRHELFHAVQYHYLPNLHFFGNLISINWWMEATAEWAADVVYQQNDPNGPDWHAYARTLDSFLGNPESAVNSSDGLAGSRQYGAFILAQYLAERTGTVDFVRKTWEVMDSKLPLEAIDQVLAGYDLNLKNEMFGFAVANYRLSGKTASLSAFLGSADGYAHTHASTLWRDNANQDGSNNSSDGRPTRSAAKTMSWGDSASGSTRIWPGGASYMEFTPTGTGDGRLSVRVDASDDSTVDDDEMELSYLLVAWNNHSSMTPLRWARADTSEDEKTHDITIKISAGETATLIAVRTDLRAESLKIPNDIAYGQPVNWTASMAREASAGPDSALNTMWDGYANNAGCADWSGGDAAQAVKLLSGKRAWFFSDTFLGNPSKRSTGSETSYIRNSIVMQNGSALRTITGGSTCRETDTSTDFWSRYAKTPVGEGGQFWTGDSMVTYGNEVIKFYYEGVGDENTRGAYARFPGSDLETKTTLAVTPTRLQECSARPPAPVIWGSVLLSHQGYTYIYGWEASGAAAEKSLYLARTDGPDYDLVDQSRWRYFAGVGSDGSAQWTASCAQAKPLQPKAEVDFSVVRINGLFWLVRHTPASAAPGKIVAMPARSPWGFGSEQVDLYTPPETKTNPQYSSVYGARVQPGLLSDTTKIVLSYTVSTSAVNLSCWTRGYSFPDNQYPRFVDIPVSQFVTSKLP</sequence>
<organism evidence="3 4">
    <name type="scientific">Microbispora cellulosiformans</name>
    <dbReference type="NCBI Taxonomy" id="2614688"/>
    <lineage>
        <taxon>Bacteria</taxon>
        <taxon>Bacillati</taxon>
        <taxon>Actinomycetota</taxon>
        <taxon>Actinomycetes</taxon>
        <taxon>Streptosporangiales</taxon>
        <taxon>Streptosporangiaceae</taxon>
        <taxon>Microbispora</taxon>
    </lineage>
</organism>
<name>A0A5J5K778_9ACTN</name>
<evidence type="ECO:0000313" key="3">
    <source>
        <dbReference type="EMBL" id="KAA9380511.1"/>
    </source>
</evidence>
<feature type="region of interest" description="Disordered" evidence="1">
    <location>
        <begin position="475"/>
        <end position="508"/>
    </location>
</feature>
<dbReference type="RefSeq" id="WP_150931578.1">
    <property type="nucleotide sequence ID" value="NZ_VYTZ01000002.1"/>
</dbReference>
<feature type="signal peptide" evidence="2">
    <location>
        <begin position="1"/>
        <end position="22"/>
    </location>
</feature>
<dbReference type="EMBL" id="VYTZ01000002">
    <property type="protein sequence ID" value="KAA9380511.1"/>
    <property type="molecule type" value="Genomic_DNA"/>
</dbReference>
<comment type="caution">
    <text evidence="3">The sequence shown here is derived from an EMBL/GenBank/DDBJ whole genome shotgun (WGS) entry which is preliminary data.</text>
</comment>
<feature type="compositionally biased region" description="Polar residues" evidence="1">
    <location>
        <begin position="477"/>
        <end position="508"/>
    </location>
</feature>
<dbReference type="Proteomes" id="UP000327011">
    <property type="component" value="Unassembled WGS sequence"/>
</dbReference>
<evidence type="ECO:0000256" key="1">
    <source>
        <dbReference type="SAM" id="MobiDB-lite"/>
    </source>
</evidence>
<keyword evidence="2" id="KW-0732">Signal</keyword>
<keyword evidence="4" id="KW-1185">Reference proteome</keyword>
<evidence type="ECO:0000313" key="4">
    <source>
        <dbReference type="Proteomes" id="UP000327011"/>
    </source>
</evidence>
<feature type="compositionally biased region" description="Low complexity" evidence="1">
    <location>
        <begin position="24"/>
        <end position="36"/>
    </location>
</feature>
<feature type="chain" id="PRO_5023810205" evidence="2">
    <location>
        <begin position="23"/>
        <end position="995"/>
    </location>
</feature>
<protein>
    <submittedName>
        <fullName evidence="3">Uncharacterized protein</fullName>
    </submittedName>
</protein>
<dbReference type="AlphaFoldDB" id="A0A5J5K778"/>
<feature type="region of interest" description="Disordered" evidence="1">
    <location>
        <begin position="19"/>
        <end position="69"/>
    </location>
</feature>
<gene>
    <name evidence="3" type="ORF">F5972_05025</name>
</gene>
<feature type="compositionally biased region" description="Basic and acidic residues" evidence="1">
    <location>
        <begin position="54"/>
        <end position="69"/>
    </location>
</feature>
<reference evidence="3 4" key="1">
    <citation type="submission" date="2019-09" db="EMBL/GenBank/DDBJ databases">
        <title>Screening of Novel Bioactive Compounds from Soil-Associated.</title>
        <authorList>
            <person name="Gong X."/>
        </authorList>
    </citation>
    <scope>NUCLEOTIDE SEQUENCE [LARGE SCALE GENOMIC DNA]</scope>
    <source>
        <strain evidence="3 4">Gxj-6</strain>
    </source>
</reference>
<accession>A0A5J5K778</accession>
<proteinExistence type="predicted"/>